<name>A0A6A7A6T5_9PLEO</name>
<dbReference type="InterPro" id="IPR011333">
    <property type="entry name" value="SKP1/BTB/POZ_sf"/>
</dbReference>
<evidence type="ECO:0000259" key="1">
    <source>
        <dbReference type="PROSITE" id="PS50097"/>
    </source>
</evidence>
<protein>
    <recommendedName>
        <fullName evidence="1">BTB domain-containing protein</fullName>
    </recommendedName>
</protein>
<feature type="non-terminal residue" evidence="2">
    <location>
        <position position="1"/>
    </location>
</feature>
<organism evidence="2 3">
    <name type="scientific">Ophiobolus disseminans</name>
    <dbReference type="NCBI Taxonomy" id="1469910"/>
    <lineage>
        <taxon>Eukaryota</taxon>
        <taxon>Fungi</taxon>
        <taxon>Dikarya</taxon>
        <taxon>Ascomycota</taxon>
        <taxon>Pezizomycotina</taxon>
        <taxon>Dothideomycetes</taxon>
        <taxon>Pleosporomycetidae</taxon>
        <taxon>Pleosporales</taxon>
        <taxon>Pleosporineae</taxon>
        <taxon>Phaeosphaeriaceae</taxon>
        <taxon>Ophiobolus</taxon>
    </lineage>
</organism>
<feature type="domain" description="BTB" evidence="1">
    <location>
        <begin position="1"/>
        <end position="64"/>
    </location>
</feature>
<accession>A0A6A7A6T5</accession>
<evidence type="ECO:0000313" key="3">
    <source>
        <dbReference type="Proteomes" id="UP000799424"/>
    </source>
</evidence>
<dbReference type="EMBL" id="MU006222">
    <property type="protein sequence ID" value="KAF2828449.1"/>
    <property type="molecule type" value="Genomic_DNA"/>
</dbReference>
<feature type="non-terminal residue" evidence="2">
    <location>
        <position position="203"/>
    </location>
</feature>
<dbReference type="OrthoDB" id="3685561at2759"/>
<gene>
    <name evidence="2" type="ORF">CC86DRAFT_273620</name>
</gene>
<dbReference type="Gene3D" id="3.30.710.10">
    <property type="entry name" value="Potassium Channel Kv1.1, Chain A"/>
    <property type="match status" value="1"/>
</dbReference>
<dbReference type="CDD" id="cd18186">
    <property type="entry name" value="BTB_POZ_ZBTB_KLHL-like"/>
    <property type="match status" value="1"/>
</dbReference>
<reference evidence="2" key="1">
    <citation type="journal article" date="2020" name="Stud. Mycol.">
        <title>101 Dothideomycetes genomes: a test case for predicting lifestyles and emergence of pathogens.</title>
        <authorList>
            <person name="Haridas S."/>
            <person name="Albert R."/>
            <person name="Binder M."/>
            <person name="Bloem J."/>
            <person name="Labutti K."/>
            <person name="Salamov A."/>
            <person name="Andreopoulos B."/>
            <person name="Baker S."/>
            <person name="Barry K."/>
            <person name="Bills G."/>
            <person name="Bluhm B."/>
            <person name="Cannon C."/>
            <person name="Castanera R."/>
            <person name="Culley D."/>
            <person name="Daum C."/>
            <person name="Ezra D."/>
            <person name="Gonzalez J."/>
            <person name="Henrissat B."/>
            <person name="Kuo A."/>
            <person name="Liang C."/>
            <person name="Lipzen A."/>
            <person name="Lutzoni F."/>
            <person name="Magnuson J."/>
            <person name="Mondo S."/>
            <person name="Nolan M."/>
            <person name="Ohm R."/>
            <person name="Pangilinan J."/>
            <person name="Park H.-J."/>
            <person name="Ramirez L."/>
            <person name="Alfaro M."/>
            <person name="Sun H."/>
            <person name="Tritt A."/>
            <person name="Yoshinaga Y."/>
            <person name="Zwiers L.-H."/>
            <person name="Turgeon B."/>
            <person name="Goodwin S."/>
            <person name="Spatafora J."/>
            <person name="Crous P."/>
            <person name="Grigoriev I."/>
        </authorList>
    </citation>
    <scope>NUCLEOTIDE SEQUENCE</scope>
    <source>
        <strain evidence="2">CBS 113818</strain>
    </source>
</reference>
<dbReference type="PROSITE" id="PS50097">
    <property type="entry name" value="BTB"/>
    <property type="match status" value="1"/>
</dbReference>
<dbReference type="InterPro" id="IPR000210">
    <property type="entry name" value="BTB/POZ_dom"/>
</dbReference>
<sequence length="203" mass="23300">ITVGTDPFQRTWHLPKALLARHSTHLAKLCSNPYRKEVLLPDIDARAFANFVDYIHSSIYSLNDKVPDFRRLRASTEAAVLGSNLGAKDYADAAIRQLHASFEPLARLRTSNAKRSLIRASDIEYVCRSDVDGVRRLFFDGVASHWMQREVLNMVNEMDFKGDTVTWAQVYDEYEEFRTRMRETLGIVDMSRSALLRPVAEYL</sequence>
<proteinExistence type="predicted"/>
<dbReference type="AlphaFoldDB" id="A0A6A7A6T5"/>
<keyword evidence="3" id="KW-1185">Reference proteome</keyword>
<evidence type="ECO:0000313" key="2">
    <source>
        <dbReference type="EMBL" id="KAF2828449.1"/>
    </source>
</evidence>
<dbReference type="Proteomes" id="UP000799424">
    <property type="component" value="Unassembled WGS sequence"/>
</dbReference>
<dbReference type="SUPFAM" id="SSF54695">
    <property type="entry name" value="POZ domain"/>
    <property type="match status" value="1"/>
</dbReference>